<evidence type="ECO:0000313" key="4">
    <source>
        <dbReference type="Proteomes" id="UP000583929"/>
    </source>
</evidence>
<proteinExistence type="predicted"/>
<dbReference type="EMBL" id="JAATIP010000118">
    <property type="protein sequence ID" value="KAF4370375.1"/>
    <property type="molecule type" value="Genomic_DNA"/>
</dbReference>
<reference evidence="3 4" key="1">
    <citation type="journal article" date="2020" name="bioRxiv">
        <title>Sequence and annotation of 42 cannabis genomes reveals extensive copy number variation in cannabinoid synthesis and pathogen resistance genes.</title>
        <authorList>
            <person name="Mckernan K.J."/>
            <person name="Helbert Y."/>
            <person name="Kane L.T."/>
            <person name="Ebling H."/>
            <person name="Zhang L."/>
            <person name="Liu B."/>
            <person name="Eaton Z."/>
            <person name="Mclaughlin S."/>
            <person name="Kingan S."/>
            <person name="Baybayan P."/>
            <person name="Concepcion G."/>
            <person name="Jordan M."/>
            <person name="Riva A."/>
            <person name="Barbazuk W."/>
            <person name="Harkins T."/>
        </authorList>
    </citation>
    <scope>NUCLEOTIDE SEQUENCE [LARGE SCALE GENOMIC DNA]</scope>
    <source>
        <strain evidence="3 4">cv. Jamaican Lion 4</strain>
        <strain evidence="1">Father</strain>
        <strain evidence="2">Mother</strain>
        <tissue evidence="1">Leaf</tissue>
    </source>
</reference>
<comment type="caution">
    <text evidence="1">The sequence shown here is derived from an EMBL/GenBank/DDBJ whole genome shotgun (WGS) entry which is preliminary data.</text>
</comment>
<protein>
    <submittedName>
        <fullName evidence="1">Uncharacterized protein</fullName>
    </submittedName>
</protein>
<gene>
    <name evidence="2" type="ORF">F8388_016112</name>
    <name evidence="1" type="ORF">G4B88_012612</name>
</gene>
<evidence type="ECO:0000313" key="3">
    <source>
        <dbReference type="Proteomes" id="UP000525078"/>
    </source>
</evidence>
<dbReference type="AlphaFoldDB" id="A0A7J6DJ40"/>
<sequence>MLAISLVQRRTSHSSGEAVRSQANPSLLTNPSLLRRSRAITGPNGLQRSFFSIGV</sequence>
<accession>A0A7J6DJ40</accession>
<dbReference type="EMBL" id="JAATIQ010001141">
    <property type="protein sequence ID" value="KAF4346141.1"/>
    <property type="molecule type" value="Genomic_DNA"/>
</dbReference>
<evidence type="ECO:0000313" key="2">
    <source>
        <dbReference type="EMBL" id="KAF4370375.1"/>
    </source>
</evidence>
<organism evidence="1 4">
    <name type="scientific">Cannabis sativa</name>
    <name type="common">Hemp</name>
    <name type="synonym">Marijuana</name>
    <dbReference type="NCBI Taxonomy" id="3483"/>
    <lineage>
        <taxon>Eukaryota</taxon>
        <taxon>Viridiplantae</taxon>
        <taxon>Streptophyta</taxon>
        <taxon>Embryophyta</taxon>
        <taxon>Tracheophyta</taxon>
        <taxon>Spermatophyta</taxon>
        <taxon>Magnoliopsida</taxon>
        <taxon>eudicotyledons</taxon>
        <taxon>Gunneridae</taxon>
        <taxon>Pentapetalae</taxon>
        <taxon>rosids</taxon>
        <taxon>fabids</taxon>
        <taxon>Rosales</taxon>
        <taxon>Cannabaceae</taxon>
        <taxon>Cannabis</taxon>
    </lineage>
</organism>
<name>A0A7J6DJ40_CANSA</name>
<dbReference type="Proteomes" id="UP000525078">
    <property type="component" value="Unassembled WGS sequence"/>
</dbReference>
<keyword evidence="4" id="KW-1185">Reference proteome</keyword>
<evidence type="ECO:0000313" key="1">
    <source>
        <dbReference type="EMBL" id="KAF4346141.1"/>
    </source>
</evidence>
<dbReference type="Proteomes" id="UP000583929">
    <property type="component" value="Unassembled WGS sequence"/>
</dbReference>